<dbReference type="Proteomes" id="UP000254195">
    <property type="component" value="Unassembled WGS sequence"/>
</dbReference>
<evidence type="ECO:0000313" key="7">
    <source>
        <dbReference type="Proteomes" id="UP000254195"/>
    </source>
</evidence>
<dbReference type="GO" id="GO:0008776">
    <property type="term" value="F:acetate kinase activity"/>
    <property type="evidence" value="ECO:0007669"/>
    <property type="project" value="UniProtKB-EC"/>
</dbReference>
<dbReference type="Pfam" id="PF00871">
    <property type="entry name" value="Acetate_kinase"/>
    <property type="match status" value="1"/>
</dbReference>
<dbReference type="GO" id="GO:0005524">
    <property type="term" value="F:ATP binding"/>
    <property type="evidence" value="ECO:0007669"/>
    <property type="project" value="UniProtKB-KW"/>
</dbReference>
<keyword evidence="5" id="KW-0067">ATP-binding</keyword>
<keyword evidence="3" id="KW-0547">Nucleotide-binding</keyword>
<keyword evidence="4 6" id="KW-0418">Kinase</keyword>
<evidence type="ECO:0000256" key="5">
    <source>
        <dbReference type="ARBA" id="ARBA00022840"/>
    </source>
</evidence>
<dbReference type="EC" id="2.7.2.1" evidence="6"/>
<evidence type="ECO:0000313" key="6">
    <source>
        <dbReference type="EMBL" id="STR27140.1"/>
    </source>
</evidence>
<comment type="similarity">
    <text evidence="1">Belongs to the acetokinase family.</text>
</comment>
<dbReference type="AlphaFoldDB" id="A0A377RUQ3"/>
<gene>
    <name evidence="6" type="primary">ackA_1</name>
    <name evidence="6" type="ORF">NCTC13094_01053</name>
</gene>
<dbReference type="EMBL" id="UGJP01000002">
    <property type="protein sequence ID" value="STR27140.1"/>
    <property type="molecule type" value="Genomic_DNA"/>
</dbReference>
<dbReference type="PROSITE" id="PS01075">
    <property type="entry name" value="ACETATE_KINASE_1"/>
    <property type="match status" value="1"/>
</dbReference>
<dbReference type="PANTHER" id="PTHR21060">
    <property type="entry name" value="ACETATE KINASE"/>
    <property type="match status" value="1"/>
</dbReference>
<reference evidence="6 7" key="1">
    <citation type="submission" date="2018-06" db="EMBL/GenBank/DDBJ databases">
        <authorList>
            <consortium name="Pathogen Informatics"/>
            <person name="Doyle S."/>
        </authorList>
    </citation>
    <scope>NUCLEOTIDE SEQUENCE [LARGE SCALE GENOMIC DNA]</scope>
    <source>
        <strain evidence="6 7">NCTC13094</strain>
    </source>
</reference>
<proteinExistence type="inferred from homology"/>
<sequence>MEILVLNLGSSSIKFKLFDMKENKPLASGLAEKIGEEIGQLKIKSHLHHNDQELKEKLVIKDHASGLLMIRENLTKMGIIKDFNQIDAIGHRVVQGGDKFHAPVLVNEKVMQEIGKLSILAPCTTRRIWPVLSSFKKRTPISLKSLFLTPHSMPACPVTLTCMLYLMNCMKSIKSAAMVSMGLHTIMWPKKRRSF</sequence>
<evidence type="ECO:0000256" key="1">
    <source>
        <dbReference type="ARBA" id="ARBA00008748"/>
    </source>
</evidence>
<name>A0A377RUQ3_HELPX</name>
<dbReference type="SUPFAM" id="SSF53067">
    <property type="entry name" value="Actin-like ATPase domain"/>
    <property type="match status" value="1"/>
</dbReference>
<dbReference type="InterPro" id="IPR000890">
    <property type="entry name" value="Aliphatic_acid_kin_short-chain"/>
</dbReference>
<organism evidence="6 7">
    <name type="scientific">Helicobacter pylori</name>
    <name type="common">Campylobacter pylori</name>
    <dbReference type="NCBI Taxonomy" id="210"/>
    <lineage>
        <taxon>Bacteria</taxon>
        <taxon>Pseudomonadati</taxon>
        <taxon>Campylobacterota</taxon>
        <taxon>Epsilonproteobacteria</taxon>
        <taxon>Campylobacterales</taxon>
        <taxon>Helicobacteraceae</taxon>
        <taxon>Helicobacter</taxon>
    </lineage>
</organism>
<evidence type="ECO:0000256" key="2">
    <source>
        <dbReference type="ARBA" id="ARBA00022679"/>
    </source>
</evidence>
<keyword evidence="2 6" id="KW-0808">Transferase</keyword>
<dbReference type="GO" id="GO:0006083">
    <property type="term" value="P:acetate metabolic process"/>
    <property type="evidence" value="ECO:0007669"/>
    <property type="project" value="TreeGrafter"/>
</dbReference>
<dbReference type="PANTHER" id="PTHR21060:SF15">
    <property type="entry name" value="ACETATE KINASE-RELATED"/>
    <property type="match status" value="1"/>
</dbReference>
<evidence type="ECO:0000256" key="3">
    <source>
        <dbReference type="ARBA" id="ARBA00022741"/>
    </source>
</evidence>
<evidence type="ECO:0000256" key="4">
    <source>
        <dbReference type="ARBA" id="ARBA00022777"/>
    </source>
</evidence>
<protein>
    <submittedName>
        <fullName evidence="6">Acetate kinase</fullName>
        <ecNumber evidence="6">2.7.2.1</ecNumber>
    </submittedName>
</protein>
<dbReference type="InterPro" id="IPR043129">
    <property type="entry name" value="ATPase_NBD"/>
</dbReference>
<dbReference type="InterPro" id="IPR023865">
    <property type="entry name" value="Aliphatic_acid_kinase_CS"/>
</dbReference>
<dbReference type="Gene3D" id="3.30.420.40">
    <property type="match status" value="1"/>
</dbReference>
<accession>A0A377RUQ3</accession>